<organism evidence="8 9">
    <name type="scientific">Isosphaera pallida (strain ATCC 43644 / DSM 9630 / IS1B)</name>
    <dbReference type="NCBI Taxonomy" id="575540"/>
    <lineage>
        <taxon>Bacteria</taxon>
        <taxon>Pseudomonadati</taxon>
        <taxon>Planctomycetota</taxon>
        <taxon>Planctomycetia</taxon>
        <taxon>Isosphaerales</taxon>
        <taxon>Isosphaeraceae</taxon>
        <taxon>Isosphaera</taxon>
    </lineage>
</organism>
<evidence type="ECO:0000313" key="9">
    <source>
        <dbReference type="Proteomes" id="UP000008631"/>
    </source>
</evidence>
<dbReference type="GO" id="GO:0016987">
    <property type="term" value="F:sigma factor activity"/>
    <property type="evidence" value="ECO:0007669"/>
    <property type="project" value="UniProtKB-KW"/>
</dbReference>
<evidence type="ECO:0000256" key="5">
    <source>
        <dbReference type="ARBA" id="ARBA00023163"/>
    </source>
</evidence>
<dbReference type="Gene3D" id="1.10.1740.10">
    <property type="match status" value="1"/>
</dbReference>
<sequence>MIGSPITPSSPPSPLTTTPQVPASSGPSVEPPRDAQLLSDFRRGDEWAAQMLYERYARRLQAFARRRTPGDLRPVFESADLVQDVFGSFFRRASEGHYCIPDGLELWSLLAGIALNKVRDAARHHHRDCRDRRRDQSLDAEPIDLASIEEDDRLLRILLDDFLDGLHEDHRKFVELRIDGHGIDDISARTGRAKRSIERALQNIRDDLRRLLNP</sequence>
<keyword evidence="8" id="KW-0614">Plasmid</keyword>
<keyword evidence="5" id="KW-0804">Transcription</keyword>
<dbReference type="Pfam" id="PF07638">
    <property type="entry name" value="Sigma70_ECF"/>
    <property type="match status" value="1"/>
</dbReference>
<gene>
    <name evidence="8" type="ordered locus">Isop_3752</name>
</gene>
<dbReference type="Gene3D" id="1.10.10.10">
    <property type="entry name" value="Winged helix-like DNA-binding domain superfamily/Winged helix DNA-binding domain"/>
    <property type="match status" value="1"/>
</dbReference>
<dbReference type="NCBIfam" id="TIGR02937">
    <property type="entry name" value="sigma70-ECF"/>
    <property type="match status" value="1"/>
</dbReference>
<dbReference type="InterPro" id="IPR014284">
    <property type="entry name" value="RNA_pol_sigma-70_dom"/>
</dbReference>
<dbReference type="EMBL" id="CP002354">
    <property type="protein sequence ID" value="ADV64308.1"/>
    <property type="molecule type" value="Genomic_DNA"/>
</dbReference>
<dbReference type="eggNOG" id="COG1595">
    <property type="taxonomic scope" value="Bacteria"/>
</dbReference>
<reference key="1">
    <citation type="submission" date="2010-11" db="EMBL/GenBank/DDBJ databases">
        <title>The complete sequence of plasmid of Isophaera pallida ATCC 43644.</title>
        <authorList>
            <consortium name="US DOE Joint Genome Institute (JGI-PGF)"/>
            <person name="Lucas S."/>
            <person name="Copeland A."/>
            <person name="Lapidus A."/>
            <person name="Bruce D."/>
            <person name="Goodwin L."/>
            <person name="Pitluck S."/>
            <person name="Kyrpides N."/>
            <person name="Mavromatis K."/>
            <person name="Pagani I."/>
            <person name="Ivanova N."/>
            <person name="Saunders E."/>
            <person name="Brettin T."/>
            <person name="Detter J.C."/>
            <person name="Han C."/>
            <person name="Tapia R."/>
            <person name="Land M."/>
            <person name="Hauser L."/>
            <person name="Markowitz V."/>
            <person name="Cheng J.-F."/>
            <person name="Hugenholtz P."/>
            <person name="Woyke T."/>
            <person name="Wu D."/>
            <person name="Eisen J.A."/>
        </authorList>
    </citation>
    <scope>NUCLEOTIDE SEQUENCE</scope>
    <source>
        <strain>ATCC 43644</strain>
    </source>
</reference>
<evidence type="ECO:0000259" key="7">
    <source>
        <dbReference type="Pfam" id="PF07638"/>
    </source>
</evidence>
<geneLocation type="plasmid" evidence="8 9">
    <name>pISOP01</name>
</geneLocation>
<dbReference type="InterPro" id="IPR039425">
    <property type="entry name" value="RNA_pol_sigma-70-like"/>
</dbReference>
<proteinExistence type="inferred from homology"/>
<accession>E8R6W5</accession>
<dbReference type="OrthoDB" id="280689at2"/>
<dbReference type="RefSeq" id="WP_013555158.1">
    <property type="nucleotide sequence ID" value="NC_014957.1"/>
</dbReference>
<dbReference type="KEGG" id="ipa:Isop_3752"/>
<evidence type="ECO:0000256" key="1">
    <source>
        <dbReference type="ARBA" id="ARBA00010641"/>
    </source>
</evidence>
<protein>
    <submittedName>
        <fullName evidence="8">RNA polymerase sigma factor, sigma-70 family</fullName>
    </submittedName>
</protein>
<evidence type="ECO:0000313" key="8">
    <source>
        <dbReference type="EMBL" id="ADV64308.1"/>
    </source>
</evidence>
<dbReference type="InterPro" id="IPR036388">
    <property type="entry name" value="WH-like_DNA-bd_sf"/>
</dbReference>
<evidence type="ECO:0000256" key="2">
    <source>
        <dbReference type="ARBA" id="ARBA00023015"/>
    </source>
</evidence>
<dbReference type="PANTHER" id="PTHR43133">
    <property type="entry name" value="RNA POLYMERASE ECF-TYPE SIGMA FACTO"/>
    <property type="match status" value="1"/>
</dbReference>
<evidence type="ECO:0000256" key="6">
    <source>
        <dbReference type="SAM" id="MobiDB-lite"/>
    </source>
</evidence>
<dbReference type="InParanoid" id="E8R6W5"/>
<dbReference type="GO" id="GO:0003677">
    <property type="term" value="F:DNA binding"/>
    <property type="evidence" value="ECO:0007669"/>
    <property type="project" value="UniProtKB-KW"/>
</dbReference>
<name>E8R6W5_ISOPI</name>
<comment type="similarity">
    <text evidence="1">Belongs to the sigma-70 factor family. ECF subfamily.</text>
</comment>
<keyword evidence="3" id="KW-0731">Sigma factor</keyword>
<reference evidence="8 9" key="2">
    <citation type="journal article" date="2011" name="Stand. Genomic Sci.">
        <title>Complete genome sequence of Isosphaera pallida type strain (IS1B).</title>
        <authorList>
            <consortium name="US DOE Joint Genome Institute (JGI-PGF)"/>
            <person name="Goker M."/>
            <person name="Cleland D."/>
            <person name="Saunders E."/>
            <person name="Lapidus A."/>
            <person name="Nolan M."/>
            <person name="Lucas S."/>
            <person name="Hammon N."/>
            <person name="Deshpande S."/>
            <person name="Cheng J.F."/>
            <person name="Tapia R."/>
            <person name="Han C."/>
            <person name="Goodwin L."/>
            <person name="Pitluck S."/>
            <person name="Liolios K."/>
            <person name="Pagani I."/>
            <person name="Ivanova N."/>
            <person name="Mavromatis K."/>
            <person name="Pati A."/>
            <person name="Chen A."/>
            <person name="Palaniappan K."/>
            <person name="Land M."/>
            <person name="Hauser L."/>
            <person name="Chang Y.J."/>
            <person name="Jeffries C.D."/>
            <person name="Detter J.C."/>
            <person name="Beck B."/>
            <person name="Woyke T."/>
            <person name="Bristow J."/>
            <person name="Eisen J.A."/>
            <person name="Markowitz V."/>
            <person name="Hugenholtz P."/>
            <person name="Kyrpides N.C."/>
            <person name="Klenk H.P."/>
        </authorList>
    </citation>
    <scope>NUCLEOTIDE SEQUENCE [LARGE SCALE GENOMIC DNA]</scope>
    <source>
        <strain evidence="9">ATCC 43644 / DSM 9630 / IS1B</strain>
        <plasmid evidence="9">pISOP01</plasmid>
    </source>
</reference>
<keyword evidence="2" id="KW-0805">Transcription regulation</keyword>
<evidence type="ECO:0000256" key="4">
    <source>
        <dbReference type="ARBA" id="ARBA00023125"/>
    </source>
</evidence>
<dbReference type="AlphaFoldDB" id="E8R6W5"/>
<dbReference type="GO" id="GO:0006352">
    <property type="term" value="P:DNA-templated transcription initiation"/>
    <property type="evidence" value="ECO:0007669"/>
    <property type="project" value="InterPro"/>
</dbReference>
<dbReference type="HOGENOM" id="CLU_1287408_0_0_0"/>
<keyword evidence="9" id="KW-1185">Reference proteome</keyword>
<dbReference type="InterPro" id="IPR013324">
    <property type="entry name" value="RNA_pol_sigma_r3/r4-like"/>
</dbReference>
<dbReference type="SUPFAM" id="SSF88946">
    <property type="entry name" value="Sigma2 domain of RNA polymerase sigma factors"/>
    <property type="match status" value="1"/>
</dbReference>
<dbReference type="PANTHER" id="PTHR43133:SF8">
    <property type="entry name" value="RNA POLYMERASE SIGMA FACTOR HI_1459-RELATED"/>
    <property type="match status" value="1"/>
</dbReference>
<dbReference type="InterPro" id="IPR013325">
    <property type="entry name" value="RNA_pol_sigma_r2"/>
</dbReference>
<dbReference type="Proteomes" id="UP000008631">
    <property type="component" value="Plasmid pISOP01"/>
</dbReference>
<dbReference type="InterPro" id="IPR053812">
    <property type="entry name" value="HTH_Sigma70_ECF-like"/>
</dbReference>
<feature type="region of interest" description="Disordered" evidence="6">
    <location>
        <begin position="1"/>
        <end position="34"/>
    </location>
</feature>
<evidence type="ECO:0000256" key="3">
    <source>
        <dbReference type="ARBA" id="ARBA00023082"/>
    </source>
</evidence>
<keyword evidence="4" id="KW-0238">DNA-binding</keyword>
<dbReference type="SUPFAM" id="SSF88659">
    <property type="entry name" value="Sigma3 and sigma4 domains of RNA polymerase sigma factors"/>
    <property type="match status" value="1"/>
</dbReference>
<feature type="domain" description="RNA polymerase sigma-70 ECF-like HTH" evidence="7">
    <location>
        <begin position="35"/>
        <end position="212"/>
    </location>
</feature>